<dbReference type="Proteomes" id="UP000244338">
    <property type="component" value="Unassembled WGS sequence"/>
</dbReference>
<dbReference type="InterPro" id="IPR050418">
    <property type="entry name" value="D-iso_2-hydroxyacid_DH_PdxB"/>
</dbReference>
<dbReference type="InterPro" id="IPR029753">
    <property type="entry name" value="D-isomer_DH_CS"/>
</dbReference>
<name>A0A2R6XX92_9BACL</name>
<dbReference type="PANTHER" id="PTHR43761:SF1">
    <property type="entry name" value="D-ISOMER SPECIFIC 2-HYDROXYACID DEHYDROGENASE CATALYTIC DOMAIN-CONTAINING PROTEIN-RELATED"/>
    <property type="match status" value="1"/>
</dbReference>
<evidence type="ECO:0000259" key="6">
    <source>
        <dbReference type="Pfam" id="PF02826"/>
    </source>
</evidence>
<dbReference type="PANTHER" id="PTHR43761">
    <property type="entry name" value="D-ISOMER SPECIFIC 2-HYDROXYACID DEHYDROGENASE FAMILY PROTEIN (AFU_ORTHOLOGUE AFUA_1G13630)"/>
    <property type="match status" value="1"/>
</dbReference>
<dbReference type="InterPro" id="IPR043322">
    <property type="entry name" value="CtBP"/>
</dbReference>
<dbReference type="PROSITE" id="PS00671">
    <property type="entry name" value="D_2_HYDROXYACID_DH_3"/>
    <property type="match status" value="1"/>
</dbReference>
<protein>
    <submittedName>
        <fullName evidence="7">D-3-phosphoglycerate dehydrogenase</fullName>
    </submittedName>
</protein>
<organism evidence="7 8">
    <name type="scientific">Candidatus Carbonibacillus altaicus</name>
    <dbReference type="NCBI Taxonomy" id="2163959"/>
    <lineage>
        <taxon>Bacteria</taxon>
        <taxon>Bacillati</taxon>
        <taxon>Bacillota</taxon>
        <taxon>Bacilli</taxon>
        <taxon>Bacillales</taxon>
        <taxon>Candidatus Carbonibacillus</taxon>
    </lineage>
</organism>
<accession>A0A2R6XX92</accession>
<dbReference type="SUPFAM" id="SSF51735">
    <property type="entry name" value="NAD(P)-binding Rossmann-fold domains"/>
    <property type="match status" value="1"/>
</dbReference>
<comment type="similarity">
    <text evidence="1 4">Belongs to the D-isomer specific 2-hydroxyacid dehydrogenase family.</text>
</comment>
<evidence type="ECO:0000256" key="2">
    <source>
        <dbReference type="ARBA" id="ARBA00023002"/>
    </source>
</evidence>
<feature type="domain" description="D-isomer specific 2-hydroxyacid dehydrogenase catalytic" evidence="5">
    <location>
        <begin position="2"/>
        <end position="238"/>
    </location>
</feature>
<gene>
    <name evidence="7" type="ORF">BSOLF_0954</name>
</gene>
<evidence type="ECO:0000256" key="4">
    <source>
        <dbReference type="RuleBase" id="RU003719"/>
    </source>
</evidence>
<dbReference type="CDD" id="cd05299">
    <property type="entry name" value="CtBP_dh"/>
    <property type="match status" value="1"/>
</dbReference>
<comment type="caution">
    <text evidence="7">The sequence shown here is derived from an EMBL/GenBank/DDBJ whole genome shotgun (WGS) entry which is preliminary data.</text>
</comment>
<evidence type="ECO:0000256" key="1">
    <source>
        <dbReference type="ARBA" id="ARBA00005854"/>
    </source>
</evidence>
<dbReference type="EMBL" id="PEBX01000226">
    <property type="protein sequence ID" value="PTQ55036.1"/>
    <property type="molecule type" value="Genomic_DNA"/>
</dbReference>
<dbReference type="InterPro" id="IPR036291">
    <property type="entry name" value="NAD(P)-bd_dom_sf"/>
</dbReference>
<dbReference type="AlphaFoldDB" id="A0A2R6XX92"/>
<keyword evidence="2 4" id="KW-0560">Oxidoreductase</keyword>
<dbReference type="FunFam" id="3.40.50.720:FF:000203">
    <property type="entry name" value="D-3-phosphoglycerate dehydrogenase (SerA)"/>
    <property type="match status" value="1"/>
</dbReference>
<evidence type="ECO:0000256" key="3">
    <source>
        <dbReference type="ARBA" id="ARBA00023027"/>
    </source>
</evidence>
<reference evidence="8" key="1">
    <citation type="journal article" date="2018" name="Sci. Rep.">
        <title>Lignite coal burning seam in the remote Altai Mountains harbors a hydrogen-driven thermophilic microbial community.</title>
        <authorList>
            <person name="Kadnikov V.V."/>
            <person name="Mardanov A.V."/>
            <person name="Ivasenko D.A."/>
            <person name="Antsiferov D.V."/>
            <person name="Beletsky A.V."/>
            <person name="Karnachuk O.V."/>
            <person name="Ravin N.V."/>
        </authorList>
    </citation>
    <scope>NUCLEOTIDE SEQUENCE [LARGE SCALE GENOMIC DNA]</scope>
</reference>
<evidence type="ECO:0000313" key="8">
    <source>
        <dbReference type="Proteomes" id="UP000244338"/>
    </source>
</evidence>
<dbReference type="Pfam" id="PF02826">
    <property type="entry name" value="2-Hacid_dh_C"/>
    <property type="match status" value="1"/>
</dbReference>
<dbReference type="GO" id="GO:0003714">
    <property type="term" value="F:transcription corepressor activity"/>
    <property type="evidence" value="ECO:0007669"/>
    <property type="project" value="InterPro"/>
</dbReference>
<evidence type="ECO:0000259" key="5">
    <source>
        <dbReference type="Pfam" id="PF00389"/>
    </source>
</evidence>
<dbReference type="GO" id="GO:0016616">
    <property type="term" value="F:oxidoreductase activity, acting on the CH-OH group of donors, NAD or NADP as acceptor"/>
    <property type="evidence" value="ECO:0007669"/>
    <property type="project" value="InterPro"/>
</dbReference>
<feature type="domain" description="D-isomer specific 2-hydroxyacid dehydrogenase NAD-binding" evidence="6">
    <location>
        <begin position="30"/>
        <end position="206"/>
    </location>
</feature>
<keyword evidence="3" id="KW-0520">NAD</keyword>
<dbReference type="Gene3D" id="3.40.50.720">
    <property type="entry name" value="NAD(P)-binding Rossmann-like Domain"/>
    <property type="match status" value="2"/>
</dbReference>
<dbReference type="InterPro" id="IPR006139">
    <property type="entry name" value="D-isomer_2_OHA_DH_cat_dom"/>
</dbReference>
<proteinExistence type="inferred from homology"/>
<sequence length="239" mass="26504">MIDVEAATEKGIYVANVPDYGIDEVSDHVLAFILAQSRRLFAYHSHVAQGGWDFKAVDIPVRASKTRVGLIGFGNIARRLAKKLLAIGYQVCSYDPYLSEQAIRAKGVTPVSLEELLQTSDYISIHVPLVKETRHLISSPEFAMMKPSAFLINAARGPIVNENALLEALNKKHIAGAALDVTETEPLPEHHPLRQMPNVLITPHAAWYSEDALVEIRRKACQNILDVMKTGKPTYLVNR</sequence>
<dbReference type="GO" id="GO:0051287">
    <property type="term" value="F:NAD binding"/>
    <property type="evidence" value="ECO:0007669"/>
    <property type="project" value="InterPro"/>
</dbReference>
<dbReference type="InterPro" id="IPR006140">
    <property type="entry name" value="D-isomer_DH_NAD-bd"/>
</dbReference>
<dbReference type="Pfam" id="PF00389">
    <property type="entry name" value="2-Hacid_dh"/>
    <property type="match status" value="1"/>
</dbReference>
<evidence type="ECO:0000313" key="7">
    <source>
        <dbReference type="EMBL" id="PTQ55036.1"/>
    </source>
</evidence>